<dbReference type="Proteomes" id="UP000518752">
    <property type="component" value="Unassembled WGS sequence"/>
</dbReference>
<sequence>MCHSFSNAVHLDWDAYPPNVALIGSGRTVISCEELTVKDTYHRRYPTRVLHDDHRSLMCTSEGFEKTDSDVEVAATEVPEHSIRTRNQRCHNVLIPGGRRKDQIPGKFFTHSLDLSSLNSQALRNFFDNHSEKEITRRARAEATPAGIAHNPGGSSLSPQVARSLRTNQPFPRPLSRREIFSRLFYNDECKEKPINAGWEAAQKDDEKMAQIEQLFGAEKVCGGIPAVTYQRKYCSSLIAENISDMISRSVSDVISRNISEMILVHPLVSGSPRTHDSAGRYYTQKYLPSSDPALTTAKRASHTHSHDLSLSFVKSPSSFPLSQSPELASTSTSPDVARNPRFKQFSSVVHTMELR</sequence>
<reference evidence="1 2" key="1">
    <citation type="journal article" date="2020" name="ISME J.">
        <title>Uncovering the hidden diversity of litter-decomposition mechanisms in mushroom-forming fungi.</title>
        <authorList>
            <person name="Floudas D."/>
            <person name="Bentzer J."/>
            <person name="Ahren D."/>
            <person name="Johansson T."/>
            <person name="Persson P."/>
            <person name="Tunlid A."/>
        </authorList>
    </citation>
    <scope>NUCLEOTIDE SEQUENCE [LARGE SCALE GENOMIC DNA]</scope>
    <source>
        <strain evidence="1 2">CBS 406.79</strain>
    </source>
</reference>
<protein>
    <submittedName>
        <fullName evidence="1">Uncharacterized protein</fullName>
    </submittedName>
</protein>
<evidence type="ECO:0000313" key="2">
    <source>
        <dbReference type="Proteomes" id="UP000518752"/>
    </source>
</evidence>
<dbReference type="AlphaFoldDB" id="A0A8H5GG23"/>
<dbReference type="OrthoDB" id="2969577at2759"/>
<dbReference type="EMBL" id="JAACJN010000188">
    <property type="protein sequence ID" value="KAF5364399.1"/>
    <property type="molecule type" value="Genomic_DNA"/>
</dbReference>
<keyword evidence="2" id="KW-1185">Reference proteome</keyword>
<comment type="caution">
    <text evidence="1">The sequence shown here is derived from an EMBL/GenBank/DDBJ whole genome shotgun (WGS) entry which is preliminary data.</text>
</comment>
<gene>
    <name evidence="1" type="ORF">D9757_011902</name>
</gene>
<organism evidence="1 2">
    <name type="scientific">Collybiopsis confluens</name>
    <dbReference type="NCBI Taxonomy" id="2823264"/>
    <lineage>
        <taxon>Eukaryota</taxon>
        <taxon>Fungi</taxon>
        <taxon>Dikarya</taxon>
        <taxon>Basidiomycota</taxon>
        <taxon>Agaricomycotina</taxon>
        <taxon>Agaricomycetes</taxon>
        <taxon>Agaricomycetidae</taxon>
        <taxon>Agaricales</taxon>
        <taxon>Marasmiineae</taxon>
        <taxon>Omphalotaceae</taxon>
        <taxon>Collybiopsis</taxon>
    </lineage>
</organism>
<name>A0A8H5GG23_9AGAR</name>
<proteinExistence type="predicted"/>
<evidence type="ECO:0000313" key="1">
    <source>
        <dbReference type="EMBL" id="KAF5364399.1"/>
    </source>
</evidence>
<accession>A0A8H5GG23</accession>